<organism evidence="2 3">
    <name type="scientific">Actinocrispum wychmicini</name>
    <dbReference type="NCBI Taxonomy" id="1213861"/>
    <lineage>
        <taxon>Bacteria</taxon>
        <taxon>Bacillati</taxon>
        <taxon>Actinomycetota</taxon>
        <taxon>Actinomycetes</taxon>
        <taxon>Pseudonocardiales</taxon>
        <taxon>Pseudonocardiaceae</taxon>
        <taxon>Actinocrispum</taxon>
    </lineage>
</organism>
<comment type="caution">
    <text evidence="2">The sequence shown here is derived from an EMBL/GenBank/DDBJ whole genome shotgun (WGS) entry which is preliminary data.</text>
</comment>
<dbReference type="RefSeq" id="WP_165960155.1">
    <property type="nucleotide sequence ID" value="NZ_SLWS01000001.1"/>
</dbReference>
<evidence type="ECO:0000256" key="1">
    <source>
        <dbReference type="SAM" id="MobiDB-lite"/>
    </source>
</evidence>
<gene>
    <name evidence="2" type="ORF">EV192_101164</name>
</gene>
<proteinExistence type="predicted"/>
<evidence type="ECO:0000313" key="3">
    <source>
        <dbReference type="Proteomes" id="UP000295680"/>
    </source>
</evidence>
<dbReference type="EMBL" id="SLWS01000001">
    <property type="protein sequence ID" value="TCO64396.1"/>
    <property type="molecule type" value="Genomic_DNA"/>
</dbReference>
<protein>
    <submittedName>
        <fullName evidence="2">Uncharacterized protein</fullName>
    </submittedName>
</protein>
<sequence length="48" mass="5085">MTTPDTPNTDTTAVFDDTTTPAPTDVTPFAGSEDDNPETHMSNQEVTA</sequence>
<dbReference type="Proteomes" id="UP000295680">
    <property type="component" value="Unassembled WGS sequence"/>
</dbReference>
<feature type="region of interest" description="Disordered" evidence="1">
    <location>
        <begin position="1"/>
        <end position="48"/>
    </location>
</feature>
<name>A0A4R2K3L3_9PSEU</name>
<feature type="compositionally biased region" description="Polar residues" evidence="1">
    <location>
        <begin position="39"/>
        <end position="48"/>
    </location>
</feature>
<accession>A0A4R2K3L3</accession>
<evidence type="ECO:0000313" key="2">
    <source>
        <dbReference type="EMBL" id="TCO64396.1"/>
    </source>
</evidence>
<reference evidence="2 3" key="1">
    <citation type="submission" date="2019-03" db="EMBL/GenBank/DDBJ databases">
        <title>Genomic Encyclopedia of Type Strains, Phase IV (KMG-IV): sequencing the most valuable type-strain genomes for metagenomic binning, comparative biology and taxonomic classification.</title>
        <authorList>
            <person name="Goeker M."/>
        </authorList>
    </citation>
    <scope>NUCLEOTIDE SEQUENCE [LARGE SCALE GENOMIC DNA]</scope>
    <source>
        <strain evidence="2 3">DSM 45934</strain>
    </source>
</reference>
<dbReference type="AlphaFoldDB" id="A0A4R2K3L3"/>
<feature type="compositionally biased region" description="Low complexity" evidence="1">
    <location>
        <begin position="1"/>
        <end position="30"/>
    </location>
</feature>
<keyword evidence="3" id="KW-1185">Reference proteome</keyword>